<dbReference type="PANTHER" id="PTHR13627">
    <property type="entry name" value="FUKUTIN RELATED PROTEIN"/>
    <property type="match status" value="1"/>
</dbReference>
<evidence type="ECO:0008006" key="4">
    <source>
        <dbReference type="Google" id="ProtNLM"/>
    </source>
</evidence>
<comment type="caution">
    <text evidence="2">The sequence shown here is derived from an EMBL/GenBank/DDBJ whole genome shotgun (WGS) entry which is preliminary data.</text>
</comment>
<accession>A0AAN9YU35</accession>
<evidence type="ECO:0000313" key="2">
    <source>
        <dbReference type="EMBL" id="KAK7789425.1"/>
    </source>
</evidence>
<evidence type="ECO:0000313" key="3">
    <source>
        <dbReference type="Proteomes" id="UP001378592"/>
    </source>
</evidence>
<feature type="chain" id="PRO_5042918744" description="Fukutin" evidence="1">
    <location>
        <begin position="31"/>
        <end position="220"/>
    </location>
</feature>
<sequence length="220" mass="25542">MRLTLTRGLTLMCLVAGALLTWSVLRNSHATKFTQTCHHPKAFQDALHELADRTHRVLSSLGLTHFLCYGALWGQIRLSRTLPWESDVEFCLLNEELARRDEVFLIRTFKKFGLELSYESSEGQYKVTDTKVPGGYVQLIVFEEDPLIKVLRRVGWKRRMLPPDCEAMPSLHCFPPHLAARPLPEREFGGYVMPVPREGIELQKYHYQDDWWKEITPKNC</sequence>
<dbReference type="AlphaFoldDB" id="A0AAN9YU35"/>
<keyword evidence="1" id="KW-0732">Signal</keyword>
<gene>
    <name evidence="2" type="ORF">R5R35_004735</name>
</gene>
<protein>
    <recommendedName>
        <fullName evidence="4">Fukutin</fullName>
    </recommendedName>
</protein>
<organism evidence="2 3">
    <name type="scientific">Gryllus longicercus</name>
    <dbReference type="NCBI Taxonomy" id="2509291"/>
    <lineage>
        <taxon>Eukaryota</taxon>
        <taxon>Metazoa</taxon>
        <taxon>Ecdysozoa</taxon>
        <taxon>Arthropoda</taxon>
        <taxon>Hexapoda</taxon>
        <taxon>Insecta</taxon>
        <taxon>Pterygota</taxon>
        <taxon>Neoptera</taxon>
        <taxon>Polyneoptera</taxon>
        <taxon>Orthoptera</taxon>
        <taxon>Ensifera</taxon>
        <taxon>Gryllidea</taxon>
        <taxon>Grylloidea</taxon>
        <taxon>Gryllidae</taxon>
        <taxon>Gryllinae</taxon>
        <taxon>Gryllus</taxon>
    </lineage>
</organism>
<dbReference type="InterPro" id="IPR052613">
    <property type="entry name" value="LicD_transferase"/>
</dbReference>
<dbReference type="PANTHER" id="PTHR13627:SF32">
    <property type="entry name" value="AGAP006029-PA"/>
    <property type="match status" value="1"/>
</dbReference>
<feature type="signal peptide" evidence="1">
    <location>
        <begin position="1"/>
        <end position="30"/>
    </location>
</feature>
<keyword evidence="3" id="KW-1185">Reference proteome</keyword>
<dbReference type="Proteomes" id="UP001378592">
    <property type="component" value="Unassembled WGS sequence"/>
</dbReference>
<proteinExistence type="predicted"/>
<evidence type="ECO:0000256" key="1">
    <source>
        <dbReference type="SAM" id="SignalP"/>
    </source>
</evidence>
<reference evidence="2 3" key="1">
    <citation type="submission" date="2024-03" db="EMBL/GenBank/DDBJ databases">
        <title>The genome assembly and annotation of the cricket Gryllus longicercus Weissman &amp; Gray.</title>
        <authorList>
            <person name="Szrajer S."/>
            <person name="Gray D."/>
            <person name="Ylla G."/>
        </authorList>
    </citation>
    <scope>NUCLEOTIDE SEQUENCE [LARGE SCALE GENOMIC DNA]</scope>
    <source>
        <strain evidence="2">DAG 2021-001</strain>
        <tissue evidence="2">Whole body minus gut</tissue>
    </source>
</reference>
<name>A0AAN9YU35_9ORTH</name>
<dbReference type="EMBL" id="JAZDUA010000761">
    <property type="protein sequence ID" value="KAK7789425.1"/>
    <property type="molecule type" value="Genomic_DNA"/>
</dbReference>